<proteinExistence type="predicted"/>
<dbReference type="InterPro" id="IPR035986">
    <property type="entry name" value="PKD_dom_sf"/>
</dbReference>
<gene>
    <name evidence="5" type="ORF">VIBNI_B2081</name>
</gene>
<dbReference type="Pfam" id="PF22352">
    <property type="entry name" value="K319L-like_PKD"/>
    <property type="match status" value="1"/>
</dbReference>
<dbReference type="AlphaFoldDB" id="U4KF66"/>
<dbReference type="EMBL" id="FO203527">
    <property type="protein sequence ID" value="CCO61788.1"/>
    <property type="molecule type" value="Genomic_DNA"/>
</dbReference>
<evidence type="ECO:0000259" key="4">
    <source>
        <dbReference type="SMART" id="SM00495"/>
    </source>
</evidence>
<reference evidence="5 6" key="1">
    <citation type="journal article" date="2013" name="ISME J.">
        <title>Comparative genomics of pathogenic lineages of Vibrio nigripulchritudo identifies virulence-associated traits.</title>
        <authorList>
            <person name="Goudenege D."/>
            <person name="Labreuche Y."/>
            <person name="Krin E."/>
            <person name="Ansquer D."/>
            <person name="Mangenot S."/>
            <person name="Calteau A."/>
            <person name="Medigue C."/>
            <person name="Mazel D."/>
            <person name="Polz M.F."/>
            <person name="Le Roux F."/>
        </authorList>
    </citation>
    <scope>NUCLEOTIDE SEQUENCE [LARGE SCALE GENOMIC DNA]</scope>
    <source>
        <strain evidence="6">SnF1</strain>
    </source>
</reference>
<dbReference type="KEGG" id="vni:VIBNI_B2081"/>
<organism evidence="5 6">
    <name type="scientific">Vibrio nigripulchritudo</name>
    <dbReference type="NCBI Taxonomy" id="28173"/>
    <lineage>
        <taxon>Bacteria</taxon>
        <taxon>Pseudomonadati</taxon>
        <taxon>Pseudomonadota</taxon>
        <taxon>Gammaproteobacteria</taxon>
        <taxon>Vibrionales</taxon>
        <taxon>Vibrionaceae</taxon>
        <taxon>Vibrio</taxon>
    </lineage>
</organism>
<dbReference type="GO" id="GO:0005576">
    <property type="term" value="C:extracellular region"/>
    <property type="evidence" value="ECO:0007669"/>
    <property type="project" value="InterPro"/>
</dbReference>
<dbReference type="RefSeq" id="WP_022562152.1">
    <property type="nucleotide sequence ID" value="NC_022543.1"/>
</dbReference>
<dbReference type="CDD" id="cd00146">
    <property type="entry name" value="PKD"/>
    <property type="match status" value="1"/>
</dbReference>
<dbReference type="GO" id="GO:0005975">
    <property type="term" value="P:carbohydrate metabolic process"/>
    <property type="evidence" value="ECO:0007669"/>
    <property type="project" value="InterPro"/>
</dbReference>
<keyword evidence="6" id="KW-1185">Reference proteome</keyword>
<evidence type="ECO:0000256" key="2">
    <source>
        <dbReference type="SAM" id="SignalP"/>
    </source>
</evidence>
<dbReference type="InterPro" id="IPR000601">
    <property type="entry name" value="PKD_dom"/>
</dbReference>
<dbReference type="GO" id="GO:0004553">
    <property type="term" value="F:hydrolase activity, hydrolyzing O-glycosyl compounds"/>
    <property type="evidence" value="ECO:0007669"/>
    <property type="project" value="InterPro"/>
</dbReference>
<dbReference type="Gene3D" id="2.10.10.20">
    <property type="entry name" value="Carbohydrate-binding module superfamily 5/12"/>
    <property type="match status" value="2"/>
</dbReference>
<dbReference type="Pfam" id="PF18911">
    <property type="entry name" value="PKD_4"/>
    <property type="match status" value="1"/>
</dbReference>
<feature type="domain" description="Chitin-binding type-3" evidence="4">
    <location>
        <begin position="711"/>
        <end position="754"/>
    </location>
</feature>
<dbReference type="eggNOG" id="COG3979">
    <property type="taxonomic scope" value="Bacteria"/>
</dbReference>
<dbReference type="OrthoDB" id="6229465at2"/>
<dbReference type="Pfam" id="PF02839">
    <property type="entry name" value="CBM_5_12"/>
    <property type="match status" value="1"/>
</dbReference>
<dbReference type="InterPro" id="IPR036573">
    <property type="entry name" value="CBM_sf_5/12"/>
</dbReference>
<feature type="signal peptide" evidence="2">
    <location>
        <begin position="1"/>
        <end position="25"/>
    </location>
</feature>
<evidence type="ECO:0000259" key="3">
    <source>
        <dbReference type="SMART" id="SM00089"/>
    </source>
</evidence>
<dbReference type="Gene3D" id="2.60.40.10">
    <property type="entry name" value="Immunoglobulins"/>
    <property type="match status" value="2"/>
</dbReference>
<dbReference type="CDD" id="cd12215">
    <property type="entry name" value="ChiC_BD"/>
    <property type="match status" value="1"/>
</dbReference>
<evidence type="ECO:0000256" key="1">
    <source>
        <dbReference type="ARBA" id="ARBA00022801"/>
    </source>
</evidence>
<feature type="domain" description="Chitin-binding type-3" evidence="4">
    <location>
        <begin position="664"/>
        <end position="706"/>
    </location>
</feature>
<feature type="domain" description="PKD/Chitinase" evidence="3">
    <location>
        <begin position="573"/>
        <end position="659"/>
    </location>
</feature>
<sequence length="754" mass="82844">MQSFKLRPLFVSTLLATMTISTAHAANSASTTWPGQEVGVLTYQLSADKLIKTGPIRLGQMDFNISEAELDQIRASAPDQATADKWVEIAILKRKVWRAPYSFVIPNERPHWAMAMAHAAQLFKNVTGIDDPFHSANLYAAKTLQESAVGADYDAKTFTYPTPPKYKDQDPNHSNYGIWSTLHNGRTKHDGFFQLEGHMYSAYGEMMRMFPNRFYKGIKPDSVYKAVAPYEMTSPIYNAVFKPEPGKNSFVPSAIGASYYNIFAYYILARSSDDFGNFVVESKDPLALTKLISVGYNRGLSPNSMALNPLKPEVRAYCASLDVIDECFDPENQGGFGTSYLYQVPYKTAELNDVAENNGPGYPGYYTSQIDWPTVSTYLDALAPLYTPEEITAAKASAKVAFDAIAKQGSIDFANQFGAVLDAILLSLPVDTPWTQLCKADGGAYDAFNRDGTFKGVEHSYRCKPEHISKPLILGTRVGDRAPVARAGEDQVVSHVKTVTLDGSRSFDPDGDAITYTWKQVSGTPIALTTQGSQASFDAPLVSAESVHTFQLAVTANGKTGTDNVIVTLRPNQAPVISYKPVTDIFVGDTVTIDASKTLDPDGDVISYRWSGLPDGSVVNTTTPTISFKVPAATTYNIELAASDSFSNTAVATIPVLVELVDAGSTWDPNKIYQKGDVVRHRNKEYTAQWHTENEEPGVAEVWLQTYGPEITEWDPKRIYGKGDRVLYNGATWEAKWYANHENVPGVDGAWKKV</sequence>
<evidence type="ECO:0000313" key="5">
    <source>
        <dbReference type="EMBL" id="CCO61788.1"/>
    </source>
</evidence>
<dbReference type="SMART" id="SM00089">
    <property type="entry name" value="PKD"/>
    <property type="match status" value="1"/>
</dbReference>
<dbReference type="InterPro" id="IPR003610">
    <property type="entry name" value="CBM5/12"/>
</dbReference>
<dbReference type="InterPro" id="IPR022409">
    <property type="entry name" value="PKD/Chitinase_dom"/>
</dbReference>
<keyword evidence="2" id="KW-0732">Signal</keyword>
<feature type="chain" id="PRO_5004650376" description="Chitinase" evidence="2">
    <location>
        <begin position="26"/>
        <end position="754"/>
    </location>
</feature>
<evidence type="ECO:0008006" key="7">
    <source>
        <dbReference type="Google" id="ProtNLM"/>
    </source>
</evidence>
<dbReference type="SUPFAM" id="SSF51055">
    <property type="entry name" value="Carbohydrate binding domain"/>
    <property type="match status" value="2"/>
</dbReference>
<dbReference type="PATRIC" id="fig|1260221.3.peg.5635"/>
<dbReference type="Proteomes" id="UP000016895">
    <property type="component" value="Chromosome 2"/>
</dbReference>
<dbReference type="SMART" id="SM00495">
    <property type="entry name" value="ChtBD3"/>
    <property type="match status" value="2"/>
</dbReference>
<name>U4KF66_9VIBR</name>
<keyword evidence="1" id="KW-0378">Hydrolase</keyword>
<dbReference type="STRING" id="28173.VIBNI_B2081"/>
<dbReference type="InterPro" id="IPR013783">
    <property type="entry name" value="Ig-like_fold"/>
</dbReference>
<dbReference type="GO" id="GO:0030246">
    <property type="term" value="F:carbohydrate binding"/>
    <property type="evidence" value="ECO:0007669"/>
    <property type="project" value="InterPro"/>
</dbReference>
<accession>U4KF66</accession>
<protein>
    <recommendedName>
        <fullName evidence="7">Chitinase</fullName>
    </recommendedName>
</protein>
<dbReference type="SUPFAM" id="SSF49299">
    <property type="entry name" value="PKD domain"/>
    <property type="match status" value="1"/>
</dbReference>
<evidence type="ECO:0000313" key="6">
    <source>
        <dbReference type="Proteomes" id="UP000016895"/>
    </source>
</evidence>